<keyword evidence="8" id="KW-1185">Reference proteome</keyword>
<evidence type="ECO:0000256" key="2">
    <source>
        <dbReference type="ARBA" id="ARBA00022448"/>
    </source>
</evidence>
<sequence>MSSQLPTILNSTFLTSGLSKGFFEFVTKVGEAISKQEEDRYVTEELTYLKNKLNQPDVSTYKMKDYITRLIYCEMLGYNVEFGHIHAVNLAQSAKGLWEKRDLRSSNYLEVCAALTVLCHLLNKEMIPAVFGLVEEKLSHPKDTVRKKAIMVFHRLFHDTPEMIEHLDERFRQILTTRDPGVLGAILCLFVDFVKKDPSKFKDLVPVLVNILEQVLDRYLPRNYDYHGVPAPWIQVKVIEMMGMLAQDDEKQAENGVDCAYAIIFECIRALARLHPQVLRALIHKPSHLNPLSIITRFLKSHNHNLKYLGLIALSEVDPIWWAEGEWCGEEQMKVIVDCLEEKDDSLKRKTLDLLYKMANSQNVVIIVEKMIEALRNTSATDEFLRKLLVDRIIQITEKYPLEILWMIKSIITTFEIAGDLVQEKTGDFVFLIVSKNTEKGSELRKCAFVEALKVLDKDLSNTSLSLLTWTVRVLGEFMDHSDAQSEKVIDTFCELLNKEYATRGFQSSIITALLKYVSKTKDCSDKIMEAVARCRESSSSDIKQLLEPSYTDEITIDETLSFLDEFVETALKDGAKPYNPIPIVRSKETSESEKKPIEIRYEAYDKPTLPYYRNQSSISNSNLSEPRYGDSGLATSPIDDGILSSWSGNPPVTPGQLAWMSVSQDTLSPGDYGDYEEFDGRQSLMASVARVVTSPSSLKWSHTGYKPIQQQSLRIVSNSPTLSAISSEEPANSSSSNVHPFLRTSVKTTPITSITAKNVITHEKDRLASALFSGVGTNEGINSSIYGHSVDVSRSGNLPKHHPRKSMGASQHHAKTESTFLETYSNIRGSLLMNKNILRHLSPIQMTIKDYEKFWTNLSNERQEEVVGELVINNMEIIKQRLEDGINEKFNVNTSGIGSRRGSWKVIEVIDREAIAASQYNHPSQISSSTLSLSGNIVLLHFKIQPLHCVFTIRSNIGGIIDDVTEEMKSYFMWQE</sequence>
<feature type="region of interest" description="Disordered" evidence="5">
    <location>
        <begin position="616"/>
        <end position="635"/>
    </location>
</feature>
<dbReference type="InterPro" id="IPR050840">
    <property type="entry name" value="Adaptor_Complx_Large_Subunit"/>
</dbReference>
<accession>A0A9N9C6I1</accession>
<protein>
    <submittedName>
        <fullName evidence="7">5957_t:CDS:1</fullName>
    </submittedName>
</protein>
<evidence type="ECO:0000256" key="3">
    <source>
        <dbReference type="ARBA" id="ARBA00022927"/>
    </source>
</evidence>
<dbReference type="InterPro" id="IPR016024">
    <property type="entry name" value="ARM-type_fold"/>
</dbReference>
<comment type="subcellular location">
    <subcellularLocation>
        <location evidence="1">Endomembrane system</location>
    </subcellularLocation>
</comment>
<dbReference type="GO" id="GO:0016192">
    <property type="term" value="P:vesicle-mediated transport"/>
    <property type="evidence" value="ECO:0007669"/>
    <property type="project" value="InterPro"/>
</dbReference>
<dbReference type="Gene3D" id="1.25.10.10">
    <property type="entry name" value="Leucine-rich Repeat Variant"/>
    <property type="match status" value="1"/>
</dbReference>
<dbReference type="GO" id="GO:0006886">
    <property type="term" value="P:intracellular protein transport"/>
    <property type="evidence" value="ECO:0007669"/>
    <property type="project" value="InterPro"/>
</dbReference>
<dbReference type="GO" id="GO:0012505">
    <property type="term" value="C:endomembrane system"/>
    <property type="evidence" value="ECO:0007669"/>
    <property type="project" value="UniProtKB-SubCell"/>
</dbReference>
<evidence type="ECO:0000256" key="1">
    <source>
        <dbReference type="ARBA" id="ARBA00004308"/>
    </source>
</evidence>
<dbReference type="Pfam" id="PF01602">
    <property type="entry name" value="Adaptin_N"/>
    <property type="match status" value="1"/>
</dbReference>
<feature type="compositionally biased region" description="Polar residues" evidence="5">
    <location>
        <begin position="616"/>
        <end position="625"/>
    </location>
</feature>
<keyword evidence="4" id="KW-0472">Membrane</keyword>
<dbReference type="OrthoDB" id="29308at2759"/>
<dbReference type="PANTHER" id="PTHR22780">
    <property type="entry name" value="ADAPTIN, ALPHA/GAMMA/EPSILON"/>
    <property type="match status" value="1"/>
</dbReference>
<gene>
    <name evidence="7" type="ORF">FCALED_LOCUS7985</name>
</gene>
<reference evidence="7" key="1">
    <citation type="submission" date="2021-06" db="EMBL/GenBank/DDBJ databases">
        <authorList>
            <person name="Kallberg Y."/>
            <person name="Tangrot J."/>
            <person name="Rosling A."/>
        </authorList>
    </citation>
    <scope>NUCLEOTIDE SEQUENCE</scope>
    <source>
        <strain evidence="7">UK204</strain>
    </source>
</reference>
<evidence type="ECO:0000256" key="4">
    <source>
        <dbReference type="ARBA" id="ARBA00023136"/>
    </source>
</evidence>
<evidence type="ECO:0000256" key="5">
    <source>
        <dbReference type="SAM" id="MobiDB-lite"/>
    </source>
</evidence>
<keyword evidence="2" id="KW-0813">Transport</keyword>
<feature type="domain" description="Clathrin/coatomer adaptor adaptin-like N-terminal" evidence="6">
    <location>
        <begin position="100"/>
        <end position="543"/>
    </location>
</feature>
<evidence type="ECO:0000313" key="7">
    <source>
        <dbReference type="EMBL" id="CAG8588893.1"/>
    </source>
</evidence>
<dbReference type="InterPro" id="IPR002553">
    <property type="entry name" value="Clathrin/coatomer_adapt-like_N"/>
</dbReference>
<evidence type="ECO:0000313" key="8">
    <source>
        <dbReference type="Proteomes" id="UP000789570"/>
    </source>
</evidence>
<dbReference type="SUPFAM" id="SSF48371">
    <property type="entry name" value="ARM repeat"/>
    <property type="match status" value="1"/>
</dbReference>
<organism evidence="7 8">
    <name type="scientific">Funneliformis caledonium</name>
    <dbReference type="NCBI Taxonomy" id="1117310"/>
    <lineage>
        <taxon>Eukaryota</taxon>
        <taxon>Fungi</taxon>
        <taxon>Fungi incertae sedis</taxon>
        <taxon>Mucoromycota</taxon>
        <taxon>Glomeromycotina</taxon>
        <taxon>Glomeromycetes</taxon>
        <taxon>Glomerales</taxon>
        <taxon>Glomeraceae</taxon>
        <taxon>Funneliformis</taxon>
    </lineage>
</organism>
<dbReference type="EMBL" id="CAJVPQ010002240">
    <property type="protein sequence ID" value="CAG8588893.1"/>
    <property type="molecule type" value="Genomic_DNA"/>
</dbReference>
<evidence type="ECO:0000259" key="6">
    <source>
        <dbReference type="Pfam" id="PF01602"/>
    </source>
</evidence>
<proteinExistence type="predicted"/>
<dbReference type="InterPro" id="IPR011989">
    <property type="entry name" value="ARM-like"/>
</dbReference>
<name>A0A9N9C6I1_9GLOM</name>
<comment type="caution">
    <text evidence="7">The sequence shown here is derived from an EMBL/GenBank/DDBJ whole genome shotgun (WGS) entry which is preliminary data.</text>
</comment>
<dbReference type="Proteomes" id="UP000789570">
    <property type="component" value="Unassembled WGS sequence"/>
</dbReference>
<dbReference type="AlphaFoldDB" id="A0A9N9C6I1"/>
<dbReference type="GO" id="GO:0030117">
    <property type="term" value="C:membrane coat"/>
    <property type="evidence" value="ECO:0007669"/>
    <property type="project" value="InterPro"/>
</dbReference>
<feature type="region of interest" description="Disordered" evidence="5">
    <location>
        <begin position="794"/>
        <end position="815"/>
    </location>
</feature>
<keyword evidence="3" id="KW-0653">Protein transport</keyword>